<evidence type="ECO:0000259" key="3">
    <source>
        <dbReference type="PROSITE" id="PS50076"/>
    </source>
</evidence>
<feature type="compositionally biased region" description="Polar residues" evidence="2">
    <location>
        <begin position="653"/>
        <end position="663"/>
    </location>
</feature>
<dbReference type="InterPro" id="IPR045865">
    <property type="entry name" value="ACT-like_dom_sf"/>
</dbReference>
<dbReference type="InterPro" id="IPR036869">
    <property type="entry name" value="J_dom_sf"/>
</dbReference>
<dbReference type="AlphaFoldDB" id="A0A5J5AGF5"/>
<dbReference type="InterPro" id="IPR002912">
    <property type="entry name" value="ACT_dom"/>
</dbReference>
<dbReference type="CDD" id="cd04926">
    <property type="entry name" value="ACT_ACR_4"/>
    <property type="match status" value="1"/>
</dbReference>
<dbReference type="CDD" id="cd04925">
    <property type="entry name" value="ACT_ACR_2"/>
    <property type="match status" value="1"/>
</dbReference>
<evidence type="ECO:0008006" key="7">
    <source>
        <dbReference type="Google" id="ProtNLM"/>
    </source>
</evidence>
<feature type="compositionally biased region" description="Basic and acidic residues" evidence="2">
    <location>
        <begin position="640"/>
        <end position="652"/>
    </location>
</feature>
<feature type="domain" description="ACT" evidence="4">
    <location>
        <begin position="124"/>
        <end position="208"/>
    </location>
</feature>
<evidence type="ECO:0000256" key="1">
    <source>
        <dbReference type="SAM" id="Coils"/>
    </source>
</evidence>
<dbReference type="InterPro" id="IPR001623">
    <property type="entry name" value="DnaJ_domain"/>
</dbReference>
<dbReference type="EMBL" id="CM018044">
    <property type="protein sequence ID" value="KAA8529299.1"/>
    <property type="molecule type" value="Genomic_DNA"/>
</dbReference>
<feature type="region of interest" description="Disordered" evidence="2">
    <location>
        <begin position="640"/>
        <end position="664"/>
    </location>
</feature>
<dbReference type="CDD" id="cd04897">
    <property type="entry name" value="ACT_ACR_3"/>
    <property type="match status" value="1"/>
</dbReference>
<evidence type="ECO:0000259" key="4">
    <source>
        <dbReference type="PROSITE" id="PS51671"/>
    </source>
</evidence>
<feature type="domain" description="ACT" evidence="4">
    <location>
        <begin position="334"/>
        <end position="415"/>
    </location>
</feature>
<accession>A0A5J5AGF5</accession>
<feature type="compositionally biased region" description="Basic and acidic residues" evidence="2">
    <location>
        <begin position="703"/>
        <end position="719"/>
    </location>
</feature>
<feature type="domain" description="ACT" evidence="4">
    <location>
        <begin position="35"/>
        <end position="115"/>
    </location>
</feature>
<dbReference type="PANTHER" id="PTHR36335">
    <property type="entry name" value="CHAPERONE DNAJ-DOMAIN SUPERFAMILY PROTEIN"/>
    <property type="match status" value="1"/>
</dbReference>
<dbReference type="PANTHER" id="PTHR36335:SF1">
    <property type="entry name" value="CHAPERONE DNAJ-DOMAIN SUPERFAMILY PROTEIN"/>
    <property type="match status" value="1"/>
</dbReference>
<evidence type="ECO:0000313" key="5">
    <source>
        <dbReference type="EMBL" id="KAA8529299.1"/>
    </source>
</evidence>
<dbReference type="Gene3D" id="1.10.287.110">
    <property type="entry name" value="DnaJ domain"/>
    <property type="match status" value="1"/>
</dbReference>
<dbReference type="OrthoDB" id="498970at2759"/>
<keyword evidence="6" id="KW-1185">Reference proteome</keyword>
<dbReference type="SUPFAM" id="SSF46565">
    <property type="entry name" value="Chaperone J-domain"/>
    <property type="match status" value="1"/>
</dbReference>
<feature type="region of interest" description="Disordered" evidence="2">
    <location>
        <begin position="703"/>
        <end position="760"/>
    </location>
</feature>
<dbReference type="CDD" id="cd04895">
    <property type="entry name" value="ACT_ACR_1"/>
    <property type="match status" value="1"/>
</dbReference>
<dbReference type="Proteomes" id="UP000325577">
    <property type="component" value="Linkage Group LG20"/>
</dbReference>
<dbReference type="PROSITE" id="PS51671">
    <property type="entry name" value="ACT"/>
    <property type="match status" value="3"/>
</dbReference>
<dbReference type="SUPFAM" id="SSF55021">
    <property type="entry name" value="ACT-like"/>
    <property type="match status" value="3"/>
</dbReference>
<feature type="domain" description="J" evidence="3">
    <location>
        <begin position="1063"/>
        <end position="1128"/>
    </location>
</feature>
<protein>
    <recommendedName>
        <fullName evidence="7">J domain-containing protein</fullName>
    </recommendedName>
</protein>
<sequence length="1128" mass="128033">MSFSKDMDDAYEKFIRRMNPPRVVIVNESYKNATVIQVDSANEHGILLEVVRVLTDLNLIITKAYISSDGGWFMDVFNVTDQDGNKIRDEEVLDYIRKSLGPDSCFMSSMRRSVGVKSSTDHTWIELTGSDRPGLLSEVSAVLTHLKCNVVNAEVWTHNTRAASVMQVTDEETGAAITDPERLSMIKKLLCNVLKGSNRFREAKTVVSHGVTHTERRLHQMMFADRDYERADDEALDERQKPDVNVANWYDKDYSVVTIRCKDRPKLLFDTVCTLTDMEYVVFHGNVDAEGPEAYQEYCIRHVDGSPVKSDAERQRLIQCLEAAIERRVSEGLKLELCTTDRVGLLSDVTRIFRENSLTVTRAEVTTRAGKAVNTFYVRDASGYPVDSKIIDSIRQEIGQTILQLPTLDHPIPPQSAGGVGGSYIFVISLMIVKAFTKALIVREKGFHRQRQMRGMGTSIGHSQPRDFFWEEDSKKKLHGSNVMRKDKKCPLQNIICIDDDESTDSHPGIGVEGGFDFYSDGFCRPRSCHASKNSRNSLDAVSNECQLVQENVSPLKLSKCKRTYSGKASTRNCYGLGPELMSVSSDNDCPDCELMEGSFGKLQEQWEKASLKRKYHLQNGQSAMGDQAGTSRFHTETHHRVEVENTPEQRTKTPSCSSSTNCFHEEENPSPFIATSDGNLGSTSCNPMKTPFPDFNLKTKEKTKFSHSKADVQGREESSTPDPPFNHAEQQSQKHVEHAGSSFCNEEEQNFRSSTQEKGNIQVNPAKFILQDKEISPPAELCLSNSEPSVDKFFCHSEASFPDEEASFCRGQHSVETTVDHGRVAFRKKDEKFQQTPPKESKEEGNNSVDKEKSVSGEPSFWNTQPSDETEVNHGVTLDDEIGTVPKEVCQEKGLSVPEEPSFYNAHHNEAQFKHRKSCLVEMSTTFAERMSNSHRLDERDNQLHAQDGDVMHTVQSCIINEREKLKETDEYKQAIEEEWASRQRELQIQAEKAQQLRRLLKKRKAESMRLLDMERRQKQRVEEMREIQKKDEENMNLKEQLRAEVRKELIKLEITCPDMASLLRSLGIHVGGGLHPQPHEVHAAYKRALLNFHPDRASRSDIRQLVEAEEKFKLISRMKEKFLSTS</sequence>
<dbReference type="Pfam" id="PF01842">
    <property type="entry name" value="ACT"/>
    <property type="match status" value="2"/>
</dbReference>
<evidence type="ECO:0000313" key="6">
    <source>
        <dbReference type="Proteomes" id="UP000325577"/>
    </source>
</evidence>
<feature type="compositionally biased region" description="Basic and acidic residues" evidence="2">
    <location>
        <begin position="827"/>
        <end position="856"/>
    </location>
</feature>
<proteinExistence type="predicted"/>
<name>A0A5J5AGF5_9ASTE</name>
<feature type="region of interest" description="Disordered" evidence="2">
    <location>
        <begin position="827"/>
        <end position="874"/>
    </location>
</feature>
<gene>
    <name evidence="5" type="ORF">F0562_033902</name>
</gene>
<feature type="coiled-coil region" evidence="1">
    <location>
        <begin position="960"/>
        <end position="1049"/>
    </location>
</feature>
<reference evidence="5 6" key="1">
    <citation type="submission" date="2019-09" db="EMBL/GenBank/DDBJ databases">
        <title>A chromosome-level genome assembly of the Chinese tupelo Nyssa sinensis.</title>
        <authorList>
            <person name="Yang X."/>
            <person name="Kang M."/>
            <person name="Yang Y."/>
            <person name="Xiong H."/>
            <person name="Wang M."/>
            <person name="Zhang Z."/>
            <person name="Wang Z."/>
            <person name="Wu H."/>
            <person name="Ma T."/>
            <person name="Liu J."/>
            <person name="Xi Z."/>
        </authorList>
    </citation>
    <scope>NUCLEOTIDE SEQUENCE [LARGE SCALE GENOMIC DNA]</scope>
    <source>
        <strain evidence="5">J267</strain>
        <tissue evidence="5">Leaf</tissue>
    </source>
</reference>
<organism evidence="5 6">
    <name type="scientific">Nyssa sinensis</name>
    <dbReference type="NCBI Taxonomy" id="561372"/>
    <lineage>
        <taxon>Eukaryota</taxon>
        <taxon>Viridiplantae</taxon>
        <taxon>Streptophyta</taxon>
        <taxon>Embryophyta</taxon>
        <taxon>Tracheophyta</taxon>
        <taxon>Spermatophyta</taxon>
        <taxon>Magnoliopsida</taxon>
        <taxon>eudicotyledons</taxon>
        <taxon>Gunneridae</taxon>
        <taxon>Pentapetalae</taxon>
        <taxon>asterids</taxon>
        <taxon>Cornales</taxon>
        <taxon>Nyssaceae</taxon>
        <taxon>Nyssa</taxon>
    </lineage>
</organism>
<keyword evidence="1" id="KW-0175">Coiled coil</keyword>
<evidence type="ECO:0000256" key="2">
    <source>
        <dbReference type="SAM" id="MobiDB-lite"/>
    </source>
</evidence>
<dbReference type="Gene3D" id="3.30.70.260">
    <property type="match status" value="1"/>
</dbReference>
<dbReference type="PROSITE" id="PS50076">
    <property type="entry name" value="DNAJ_2"/>
    <property type="match status" value="1"/>
</dbReference>